<evidence type="ECO:0000256" key="5">
    <source>
        <dbReference type="ARBA" id="ARBA00023277"/>
    </source>
</evidence>
<proteinExistence type="inferred from homology"/>
<dbReference type="CDD" id="cd07505">
    <property type="entry name" value="HAD_BPGM-like"/>
    <property type="match status" value="1"/>
</dbReference>
<dbReference type="PANTHER" id="PTHR46193:SF18">
    <property type="entry name" value="HEXITOL PHOSPHATASE B"/>
    <property type="match status" value="1"/>
</dbReference>
<gene>
    <name evidence="6" type="ORF">GCM10009863_32890</name>
</gene>
<evidence type="ECO:0000256" key="2">
    <source>
        <dbReference type="ARBA" id="ARBA00006171"/>
    </source>
</evidence>
<dbReference type="PANTHER" id="PTHR46193">
    <property type="entry name" value="6-PHOSPHOGLUCONATE PHOSPHATASE"/>
    <property type="match status" value="1"/>
</dbReference>
<organism evidence="6 7">
    <name type="scientific">Streptomyces axinellae</name>
    <dbReference type="NCBI Taxonomy" id="552788"/>
    <lineage>
        <taxon>Bacteria</taxon>
        <taxon>Bacillati</taxon>
        <taxon>Actinomycetota</taxon>
        <taxon>Actinomycetes</taxon>
        <taxon>Kitasatosporales</taxon>
        <taxon>Streptomycetaceae</taxon>
        <taxon>Streptomyces</taxon>
    </lineage>
</organism>
<dbReference type="Gene3D" id="3.40.50.1000">
    <property type="entry name" value="HAD superfamily/HAD-like"/>
    <property type="match status" value="1"/>
</dbReference>
<evidence type="ECO:0000256" key="1">
    <source>
        <dbReference type="ARBA" id="ARBA00001946"/>
    </source>
</evidence>
<comment type="cofactor">
    <cofactor evidence="1">
        <name>Mg(2+)</name>
        <dbReference type="ChEBI" id="CHEBI:18420"/>
    </cofactor>
</comment>
<protein>
    <submittedName>
        <fullName evidence="6">HAD family phosphatase</fullName>
    </submittedName>
</protein>
<dbReference type="InterPro" id="IPR023198">
    <property type="entry name" value="PGP-like_dom2"/>
</dbReference>
<dbReference type="InterPro" id="IPR023214">
    <property type="entry name" value="HAD_sf"/>
</dbReference>
<comment type="caution">
    <text evidence="6">The sequence shown here is derived from an EMBL/GenBank/DDBJ whole genome shotgun (WGS) entry which is preliminary data.</text>
</comment>
<keyword evidence="7" id="KW-1185">Reference proteome</keyword>
<dbReference type="SFLD" id="SFLDS00003">
    <property type="entry name" value="Haloacid_Dehalogenase"/>
    <property type="match status" value="1"/>
</dbReference>
<dbReference type="Pfam" id="PF00702">
    <property type="entry name" value="Hydrolase"/>
    <property type="match status" value="1"/>
</dbReference>
<keyword evidence="4" id="KW-0460">Magnesium</keyword>
<keyword evidence="5" id="KW-0119">Carbohydrate metabolism</keyword>
<dbReference type="InterPro" id="IPR036412">
    <property type="entry name" value="HAD-like_sf"/>
</dbReference>
<dbReference type="InterPro" id="IPR051600">
    <property type="entry name" value="Beta-PGM-like"/>
</dbReference>
<dbReference type="Proteomes" id="UP001501447">
    <property type="component" value="Unassembled WGS sequence"/>
</dbReference>
<dbReference type="SFLD" id="SFLDG01129">
    <property type="entry name" value="C1.5:_HAD__Beta-PGM__Phosphata"/>
    <property type="match status" value="1"/>
</dbReference>
<sequence>MPPPPPAAPPTDPSAGLPAALLCDMDGTLVDTERDWLATLAGLLAAHGAAADDAALAPFAGLPLDGAAALVSERAGPAAERVAEALGAAFTARVRAGVTVQPGATALLDSARGLGIPVALVTASERVVADLVLRTLGAHRFACSVANGETPRGKPHPDPYLSAARLLGVPPERCVAVEDTPPGAASALAAGCRVLAVPTVPGIPEGPRTLLYPTLEHVDLTALPLREPGRARTWRRAATPFPG</sequence>
<name>A0ABP6CE94_9ACTN</name>
<evidence type="ECO:0000256" key="3">
    <source>
        <dbReference type="ARBA" id="ARBA00022723"/>
    </source>
</evidence>
<evidence type="ECO:0000256" key="4">
    <source>
        <dbReference type="ARBA" id="ARBA00022842"/>
    </source>
</evidence>
<dbReference type="NCBIfam" id="TIGR01509">
    <property type="entry name" value="HAD-SF-IA-v3"/>
    <property type="match status" value="1"/>
</dbReference>
<dbReference type="EMBL" id="BAAARJ010000009">
    <property type="protein sequence ID" value="GAA2616569.1"/>
    <property type="molecule type" value="Genomic_DNA"/>
</dbReference>
<keyword evidence="3" id="KW-0479">Metal-binding</keyword>
<evidence type="ECO:0000313" key="7">
    <source>
        <dbReference type="Proteomes" id="UP001501447"/>
    </source>
</evidence>
<evidence type="ECO:0000313" key="6">
    <source>
        <dbReference type="EMBL" id="GAA2616569.1"/>
    </source>
</evidence>
<comment type="similarity">
    <text evidence="2">Belongs to the HAD-like hydrolase superfamily. CbbY/CbbZ/Gph/YieH family.</text>
</comment>
<reference evidence="7" key="1">
    <citation type="journal article" date="2019" name="Int. J. Syst. Evol. Microbiol.">
        <title>The Global Catalogue of Microorganisms (GCM) 10K type strain sequencing project: providing services to taxonomists for standard genome sequencing and annotation.</title>
        <authorList>
            <consortium name="The Broad Institute Genomics Platform"/>
            <consortium name="The Broad Institute Genome Sequencing Center for Infectious Disease"/>
            <person name="Wu L."/>
            <person name="Ma J."/>
        </authorList>
    </citation>
    <scope>NUCLEOTIDE SEQUENCE [LARGE SCALE GENOMIC DNA]</scope>
    <source>
        <strain evidence="7">JCM 16373</strain>
    </source>
</reference>
<accession>A0ABP6CE94</accession>
<dbReference type="Gene3D" id="1.10.150.240">
    <property type="entry name" value="Putative phosphatase, domain 2"/>
    <property type="match status" value="1"/>
</dbReference>
<dbReference type="SUPFAM" id="SSF56784">
    <property type="entry name" value="HAD-like"/>
    <property type="match status" value="1"/>
</dbReference>
<dbReference type="InterPro" id="IPR006439">
    <property type="entry name" value="HAD-SF_hydro_IA"/>
</dbReference>